<evidence type="ECO:0000313" key="10">
    <source>
        <dbReference type="EMBL" id="OLQ09104.1"/>
    </source>
</evidence>
<evidence type="ECO:0000256" key="8">
    <source>
        <dbReference type="ARBA" id="ARBA00023274"/>
    </source>
</evidence>
<dbReference type="InterPro" id="IPR001163">
    <property type="entry name" value="Sm_dom_euk/arc"/>
</dbReference>
<keyword evidence="5" id="KW-0694">RNA-binding</keyword>
<evidence type="ECO:0000256" key="6">
    <source>
        <dbReference type="ARBA" id="ARBA00023187"/>
    </source>
</evidence>
<dbReference type="InterPro" id="IPR047575">
    <property type="entry name" value="Sm"/>
</dbReference>
<dbReference type="InterPro" id="IPR016654">
    <property type="entry name" value="U6_snRNA_Lsm2"/>
</dbReference>
<evidence type="ECO:0000313" key="11">
    <source>
        <dbReference type="Proteomes" id="UP000186817"/>
    </source>
</evidence>
<feature type="domain" description="Sm" evidence="9">
    <location>
        <begin position="191"/>
        <end position="254"/>
    </location>
</feature>
<dbReference type="Gene3D" id="2.30.30.100">
    <property type="match status" value="1"/>
</dbReference>
<dbReference type="GO" id="GO:1990726">
    <property type="term" value="C:Lsm1-7-Pat1 complex"/>
    <property type="evidence" value="ECO:0007669"/>
    <property type="project" value="TreeGrafter"/>
</dbReference>
<dbReference type="InterPro" id="IPR010920">
    <property type="entry name" value="LSM_dom_sf"/>
</dbReference>
<keyword evidence="8" id="KW-0687">Ribonucleoprotein</keyword>
<dbReference type="SMART" id="SM00651">
    <property type="entry name" value="Sm"/>
    <property type="match status" value="1"/>
</dbReference>
<reference evidence="10 11" key="1">
    <citation type="submission" date="2016-02" db="EMBL/GenBank/DDBJ databases">
        <title>Genome analysis of coral dinoflagellate symbionts highlights evolutionary adaptations to a symbiotic lifestyle.</title>
        <authorList>
            <person name="Aranda M."/>
            <person name="Li Y."/>
            <person name="Liew Y.J."/>
            <person name="Baumgarten S."/>
            <person name="Simakov O."/>
            <person name="Wilson M."/>
            <person name="Piel J."/>
            <person name="Ashoor H."/>
            <person name="Bougouffa S."/>
            <person name="Bajic V.B."/>
            <person name="Ryu T."/>
            <person name="Ravasi T."/>
            <person name="Bayer T."/>
            <person name="Micklem G."/>
            <person name="Kim H."/>
            <person name="Bhak J."/>
            <person name="Lajeunesse T.C."/>
            <person name="Voolstra C.R."/>
        </authorList>
    </citation>
    <scope>NUCLEOTIDE SEQUENCE [LARGE SCALE GENOMIC DNA]</scope>
    <source>
        <strain evidence="10 11">CCMP2467</strain>
    </source>
</reference>
<dbReference type="PANTHER" id="PTHR13829">
    <property type="entry name" value="SNRNP CORE PROTEIN FAMILY MEMBER"/>
    <property type="match status" value="1"/>
</dbReference>
<dbReference type="GO" id="GO:0071011">
    <property type="term" value="C:precatalytic spliceosome"/>
    <property type="evidence" value="ECO:0007669"/>
    <property type="project" value="TreeGrafter"/>
</dbReference>
<comment type="subcellular location">
    <subcellularLocation>
        <location evidence="1">Nucleus</location>
    </subcellularLocation>
</comment>
<keyword evidence="3" id="KW-0507">mRNA processing</keyword>
<dbReference type="PROSITE" id="PS52002">
    <property type="entry name" value="SM"/>
    <property type="match status" value="1"/>
</dbReference>
<sequence>MAKGFCAVLCEFFGLQERLRITVDIDHVPGSPNDVADAPNRDANPSDLGFLPSPAFHLVCAELSAPLQLQLFPSADFFRGYFASCDICRCLKVLGAVPLSGQASGLTPFGPTAPFHLEPVSDRTFRMSELIFSQKEGSFVDSRRRNKRTADGRLAQTNVGNFVSEQRAGVLVLGAYRFHSAPATGLNMLFFSFFRTLVDRNVQVTVELKNDLCITGTLQSADQFLNLKLANARTYRLQIERGSVVRYVHLPGHEAAVFPPDMFLAPLDLQRSNEMSCLDNLVSEGQNLSERPALNLFWSEDFSTFAKAHQMDC</sequence>
<dbReference type="SUPFAM" id="SSF50182">
    <property type="entry name" value="Sm-like ribonucleoproteins"/>
    <property type="match status" value="1"/>
</dbReference>
<dbReference type="GO" id="GO:0000398">
    <property type="term" value="P:mRNA splicing, via spliceosome"/>
    <property type="evidence" value="ECO:0007669"/>
    <property type="project" value="TreeGrafter"/>
</dbReference>
<keyword evidence="11" id="KW-1185">Reference proteome</keyword>
<dbReference type="AlphaFoldDB" id="A0A1Q9ENV0"/>
<dbReference type="GO" id="GO:0046540">
    <property type="term" value="C:U4/U6 x U5 tri-snRNP complex"/>
    <property type="evidence" value="ECO:0007669"/>
    <property type="project" value="TreeGrafter"/>
</dbReference>
<evidence type="ECO:0000256" key="2">
    <source>
        <dbReference type="ARBA" id="ARBA00006850"/>
    </source>
</evidence>
<organism evidence="10 11">
    <name type="scientific">Symbiodinium microadriaticum</name>
    <name type="common">Dinoflagellate</name>
    <name type="synonym">Zooxanthella microadriatica</name>
    <dbReference type="NCBI Taxonomy" id="2951"/>
    <lineage>
        <taxon>Eukaryota</taxon>
        <taxon>Sar</taxon>
        <taxon>Alveolata</taxon>
        <taxon>Dinophyceae</taxon>
        <taxon>Suessiales</taxon>
        <taxon>Symbiodiniaceae</taxon>
        <taxon>Symbiodinium</taxon>
    </lineage>
</organism>
<evidence type="ECO:0000256" key="7">
    <source>
        <dbReference type="ARBA" id="ARBA00023242"/>
    </source>
</evidence>
<name>A0A1Q9ENV0_SYMMI</name>
<keyword evidence="6" id="KW-0508">mRNA splicing</keyword>
<dbReference type="EMBL" id="LSRX01000103">
    <property type="protein sequence ID" value="OLQ09104.1"/>
    <property type="molecule type" value="Genomic_DNA"/>
</dbReference>
<dbReference type="Proteomes" id="UP000186817">
    <property type="component" value="Unassembled WGS sequence"/>
</dbReference>
<evidence type="ECO:0000256" key="3">
    <source>
        <dbReference type="ARBA" id="ARBA00022664"/>
    </source>
</evidence>
<evidence type="ECO:0000259" key="9">
    <source>
        <dbReference type="PROSITE" id="PS52002"/>
    </source>
</evidence>
<dbReference type="GO" id="GO:0005688">
    <property type="term" value="C:U6 snRNP"/>
    <property type="evidence" value="ECO:0007669"/>
    <property type="project" value="TreeGrafter"/>
</dbReference>
<dbReference type="PANTHER" id="PTHR13829:SF2">
    <property type="entry name" value="U6 SNRNA-ASSOCIATED SM-LIKE PROTEIN LSM2"/>
    <property type="match status" value="1"/>
</dbReference>
<gene>
    <name evidence="10" type="primary">lsm2</name>
    <name evidence="10" type="ORF">AK812_SmicGene7308</name>
</gene>
<evidence type="ECO:0000256" key="4">
    <source>
        <dbReference type="ARBA" id="ARBA00022728"/>
    </source>
</evidence>
<evidence type="ECO:0000256" key="5">
    <source>
        <dbReference type="ARBA" id="ARBA00022884"/>
    </source>
</evidence>
<keyword evidence="4" id="KW-0747">Spliceosome</keyword>
<dbReference type="Pfam" id="PF01423">
    <property type="entry name" value="LSM"/>
    <property type="match status" value="1"/>
</dbReference>
<accession>A0A1Q9ENV0</accession>
<protein>
    <submittedName>
        <fullName evidence="10">Putative U6 snRNA-associated Sm-like protein LSm2</fullName>
    </submittedName>
</protein>
<proteinExistence type="inferred from homology"/>
<comment type="caution">
    <text evidence="10">The sequence shown here is derived from an EMBL/GenBank/DDBJ whole genome shotgun (WGS) entry which is preliminary data.</text>
</comment>
<comment type="similarity">
    <text evidence="2">Belongs to the snRNP Sm proteins family.</text>
</comment>
<dbReference type="GO" id="GO:0000932">
    <property type="term" value="C:P-body"/>
    <property type="evidence" value="ECO:0007669"/>
    <property type="project" value="TreeGrafter"/>
</dbReference>
<dbReference type="GO" id="GO:0071013">
    <property type="term" value="C:catalytic step 2 spliceosome"/>
    <property type="evidence" value="ECO:0007669"/>
    <property type="project" value="TreeGrafter"/>
</dbReference>
<keyword evidence="7" id="KW-0539">Nucleus</keyword>
<dbReference type="GO" id="GO:0003723">
    <property type="term" value="F:RNA binding"/>
    <property type="evidence" value="ECO:0007669"/>
    <property type="project" value="UniProtKB-KW"/>
</dbReference>
<dbReference type="OrthoDB" id="10256176at2759"/>
<evidence type="ECO:0000256" key="1">
    <source>
        <dbReference type="ARBA" id="ARBA00004123"/>
    </source>
</evidence>